<protein>
    <submittedName>
        <fullName evidence="7">Cytochrome c</fullName>
    </submittedName>
</protein>
<evidence type="ECO:0000256" key="2">
    <source>
        <dbReference type="ARBA" id="ARBA00022723"/>
    </source>
</evidence>
<dbReference type="GO" id="GO:0009055">
    <property type="term" value="F:electron transfer activity"/>
    <property type="evidence" value="ECO:0007669"/>
    <property type="project" value="InterPro"/>
</dbReference>
<organism evidence="7 8">
    <name type="scientific">Stutzerimonas stutzeri</name>
    <name type="common">Pseudomonas stutzeri</name>
    <dbReference type="NCBI Taxonomy" id="316"/>
    <lineage>
        <taxon>Bacteria</taxon>
        <taxon>Pseudomonadati</taxon>
        <taxon>Pseudomonadota</taxon>
        <taxon>Gammaproteobacteria</taxon>
        <taxon>Pseudomonadales</taxon>
        <taxon>Pseudomonadaceae</taxon>
        <taxon>Stutzerimonas</taxon>
    </lineage>
</organism>
<dbReference type="Gene3D" id="1.10.760.10">
    <property type="entry name" value="Cytochrome c-like domain"/>
    <property type="match status" value="1"/>
</dbReference>
<dbReference type="AlphaFoldDB" id="A0A2N8T1E0"/>
<feature type="domain" description="Cytochrome c" evidence="6">
    <location>
        <begin position="68"/>
        <end position="154"/>
    </location>
</feature>
<keyword evidence="2 4" id="KW-0479">Metal-binding</keyword>
<feature type="region of interest" description="Disordered" evidence="5">
    <location>
        <begin position="169"/>
        <end position="230"/>
    </location>
</feature>
<dbReference type="Proteomes" id="UP000235897">
    <property type="component" value="Unassembled WGS sequence"/>
</dbReference>
<evidence type="ECO:0000259" key="6">
    <source>
        <dbReference type="PROSITE" id="PS51007"/>
    </source>
</evidence>
<dbReference type="InterPro" id="IPR009056">
    <property type="entry name" value="Cyt_c-like_dom"/>
</dbReference>
<dbReference type="OrthoDB" id="9765171at2"/>
<feature type="compositionally biased region" description="Basic and acidic residues" evidence="5">
    <location>
        <begin position="182"/>
        <end position="193"/>
    </location>
</feature>
<evidence type="ECO:0000256" key="4">
    <source>
        <dbReference type="PROSITE-ProRule" id="PRU00433"/>
    </source>
</evidence>
<evidence type="ECO:0000256" key="3">
    <source>
        <dbReference type="ARBA" id="ARBA00023004"/>
    </source>
</evidence>
<accession>A0A2N8T1E0</accession>
<dbReference type="PROSITE" id="PS51007">
    <property type="entry name" value="CYTC"/>
    <property type="match status" value="1"/>
</dbReference>
<sequence length="230" mass="24501">MLKTLTTLLLAAFTIFLIGAGVVYSGLIDVAADRPHSPSIHMLLETVRERSIATRASGIETPDLGDPQLIRSGAGNYDAMCVGCHLAPGMDGTELSQNLYPSPPNLTNPNRTHDPASDFWVIKHGIRSSGMPAWGKSMSDPYIWGLVALLEQLPSLTALEYQTLIATSEGHQHGGGKSMPHPADHPHAGEDAGHGGQQPADVHQLAEPQNSPHVHQHADGSEHSHGAVHE</sequence>
<proteinExistence type="predicted"/>
<evidence type="ECO:0000313" key="8">
    <source>
        <dbReference type="Proteomes" id="UP000235897"/>
    </source>
</evidence>
<dbReference type="GO" id="GO:0020037">
    <property type="term" value="F:heme binding"/>
    <property type="evidence" value="ECO:0007669"/>
    <property type="project" value="InterPro"/>
</dbReference>
<keyword evidence="1 4" id="KW-0349">Heme</keyword>
<dbReference type="EMBL" id="POUW01000001">
    <property type="protein sequence ID" value="PNG08536.1"/>
    <property type="molecule type" value="Genomic_DNA"/>
</dbReference>
<dbReference type="Pfam" id="PF13442">
    <property type="entry name" value="Cytochrome_CBB3"/>
    <property type="match status" value="1"/>
</dbReference>
<dbReference type="SUPFAM" id="SSF46626">
    <property type="entry name" value="Cytochrome c"/>
    <property type="match status" value="1"/>
</dbReference>
<keyword evidence="3 4" id="KW-0408">Iron</keyword>
<evidence type="ECO:0000256" key="1">
    <source>
        <dbReference type="ARBA" id="ARBA00022617"/>
    </source>
</evidence>
<comment type="caution">
    <text evidence="7">The sequence shown here is derived from an EMBL/GenBank/DDBJ whole genome shotgun (WGS) entry which is preliminary data.</text>
</comment>
<reference evidence="7 8" key="1">
    <citation type="submission" date="2018-01" db="EMBL/GenBank/DDBJ databases">
        <title>Denitrification phenotypes of diverse strains of Pseudomonas stutzeri.</title>
        <authorList>
            <person name="Milligan D.A."/>
            <person name="Bergaust L."/>
            <person name="Bakken L.R."/>
            <person name="Frostegard A."/>
        </authorList>
    </citation>
    <scope>NUCLEOTIDE SEQUENCE [LARGE SCALE GENOMIC DNA]</scope>
    <source>
        <strain evidence="7 8">28a3</strain>
    </source>
</reference>
<evidence type="ECO:0000313" key="7">
    <source>
        <dbReference type="EMBL" id="PNG08536.1"/>
    </source>
</evidence>
<gene>
    <name evidence="7" type="ORF">CXL00_05765</name>
</gene>
<name>A0A2N8T1E0_STUST</name>
<dbReference type="InterPro" id="IPR036909">
    <property type="entry name" value="Cyt_c-like_dom_sf"/>
</dbReference>
<evidence type="ECO:0000256" key="5">
    <source>
        <dbReference type="SAM" id="MobiDB-lite"/>
    </source>
</evidence>
<dbReference type="RefSeq" id="WP_021207690.1">
    <property type="nucleotide sequence ID" value="NZ_JAMOIG010000015.1"/>
</dbReference>
<feature type="compositionally biased region" description="Basic and acidic residues" evidence="5">
    <location>
        <begin position="216"/>
        <end position="230"/>
    </location>
</feature>
<dbReference type="GO" id="GO:0046872">
    <property type="term" value="F:metal ion binding"/>
    <property type="evidence" value="ECO:0007669"/>
    <property type="project" value="UniProtKB-KW"/>
</dbReference>